<dbReference type="EC" id="2.5.1.72" evidence="2 9"/>
<dbReference type="Gene3D" id="3.40.50.10800">
    <property type="entry name" value="NadA-like"/>
    <property type="match status" value="3"/>
</dbReference>
<comment type="catalytic activity">
    <reaction evidence="9">
        <text>iminosuccinate + dihydroxyacetone phosphate = quinolinate + phosphate + 2 H2O + H(+)</text>
        <dbReference type="Rhea" id="RHEA:25888"/>
        <dbReference type="ChEBI" id="CHEBI:15377"/>
        <dbReference type="ChEBI" id="CHEBI:15378"/>
        <dbReference type="ChEBI" id="CHEBI:29959"/>
        <dbReference type="ChEBI" id="CHEBI:43474"/>
        <dbReference type="ChEBI" id="CHEBI:57642"/>
        <dbReference type="ChEBI" id="CHEBI:77875"/>
        <dbReference type="EC" id="2.5.1.72"/>
    </reaction>
</comment>
<evidence type="ECO:0000256" key="8">
    <source>
        <dbReference type="ARBA" id="ARBA00023014"/>
    </source>
</evidence>
<evidence type="ECO:0000256" key="7">
    <source>
        <dbReference type="ARBA" id="ARBA00023004"/>
    </source>
</evidence>
<dbReference type="HAMAP" id="MF_00568">
    <property type="entry name" value="NadA_type2"/>
    <property type="match status" value="1"/>
</dbReference>
<comment type="caution">
    <text evidence="10">The sequence shown here is derived from an EMBL/GenBank/DDBJ whole genome shotgun (WGS) entry which is preliminary data.</text>
</comment>
<dbReference type="PANTHER" id="PTHR30573">
    <property type="entry name" value="QUINOLINATE SYNTHETASE A"/>
    <property type="match status" value="1"/>
</dbReference>
<dbReference type="NCBIfam" id="TIGR00550">
    <property type="entry name" value="nadA"/>
    <property type="match status" value="1"/>
</dbReference>
<keyword evidence="6 9" id="KW-0479">Metal-binding</keyword>
<dbReference type="InterPro" id="IPR003473">
    <property type="entry name" value="NadA"/>
</dbReference>
<comment type="subcellular location">
    <subcellularLocation>
        <location evidence="9">Cytoplasm</location>
    </subcellularLocation>
</comment>
<protein>
    <recommendedName>
        <fullName evidence="2 9">Quinolinate synthase</fullName>
        <ecNumber evidence="2 9">2.5.1.72</ecNumber>
    </recommendedName>
</protein>
<keyword evidence="4 9" id="KW-0662">Pyridine nucleotide biosynthesis</keyword>
<dbReference type="EMBL" id="BSNI01000001">
    <property type="protein sequence ID" value="GLQ16362.1"/>
    <property type="molecule type" value="Genomic_DNA"/>
</dbReference>
<evidence type="ECO:0000313" key="11">
    <source>
        <dbReference type="Proteomes" id="UP001161405"/>
    </source>
</evidence>
<keyword evidence="11" id="KW-1185">Reference proteome</keyword>
<gene>
    <name evidence="9 10" type="primary">nadA</name>
    <name evidence="10" type="ORF">GCM10007879_06110</name>
</gene>
<dbReference type="Proteomes" id="UP001161405">
    <property type="component" value="Unassembled WGS sequence"/>
</dbReference>
<accession>A0ABQ5UMI5</accession>
<keyword evidence="7 9" id="KW-0408">Iron</keyword>
<dbReference type="NCBIfam" id="NF006879">
    <property type="entry name" value="PRK09375.1-4"/>
    <property type="match status" value="1"/>
</dbReference>
<evidence type="ECO:0000256" key="4">
    <source>
        <dbReference type="ARBA" id="ARBA00022642"/>
    </source>
</evidence>
<keyword evidence="5 9" id="KW-0808">Transferase</keyword>
<evidence type="ECO:0000256" key="5">
    <source>
        <dbReference type="ARBA" id="ARBA00022679"/>
    </source>
</evidence>
<organism evidence="10 11">
    <name type="scientific">Maritalea porphyrae</name>
    <dbReference type="NCBI Taxonomy" id="880732"/>
    <lineage>
        <taxon>Bacteria</taxon>
        <taxon>Pseudomonadati</taxon>
        <taxon>Pseudomonadota</taxon>
        <taxon>Alphaproteobacteria</taxon>
        <taxon>Hyphomicrobiales</taxon>
        <taxon>Devosiaceae</taxon>
        <taxon>Maritalea</taxon>
    </lineage>
</organism>
<evidence type="ECO:0000256" key="9">
    <source>
        <dbReference type="HAMAP-Rule" id="MF_00568"/>
    </source>
</evidence>
<proteinExistence type="inferred from homology"/>
<dbReference type="NCBIfam" id="NF006878">
    <property type="entry name" value="PRK09375.1-2"/>
    <property type="match status" value="1"/>
</dbReference>
<evidence type="ECO:0000256" key="1">
    <source>
        <dbReference type="ARBA" id="ARBA00005065"/>
    </source>
</evidence>
<feature type="binding site" evidence="9">
    <location>
        <position position="265"/>
    </location>
    <ligand>
        <name>iminosuccinate</name>
        <dbReference type="ChEBI" id="CHEBI:77875"/>
    </ligand>
</feature>
<evidence type="ECO:0000256" key="3">
    <source>
        <dbReference type="ARBA" id="ARBA00022485"/>
    </source>
</evidence>
<dbReference type="InterPro" id="IPR036094">
    <property type="entry name" value="NadA_sf"/>
</dbReference>
<dbReference type="InterPro" id="IPR023066">
    <property type="entry name" value="Quinolinate_synth_type2"/>
</dbReference>
<feature type="binding site" evidence="9">
    <location>
        <begin position="163"/>
        <end position="165"/>
    </location>
    <ligand>
        <name>iminosuccinate</name>
        <dbReference type="ChEBI" id="CHEBI:77875"/>
    </ligand>
</feature>
<dbReference type="Pfam" id="PF02445">
    <property type="entry name" value="NadA"/>
    <property type="match status" value="1"/>
</dbReference>
<feature type="binding site" evidence="9">
    <location>
        <position position="222"/>
    </location>
    <ligand>
        <name>[4Fe-4S] cluster</name>
        <dbReference type="ChEBI" id="CHEBI:49883"/>
    </ligand>
</feature>
<sequence>MAQLINSTTPLDEARDVLKGLFDLKFTKAVEKETAPIYEHLKDRIPEIEWQFYAPLIRQINQLKREKDAVILAHNYQTPQIYHGVADVVGDSLQLAIEATKVSQSTIIQCGVHFMAETSKLLNPEKTVLIPDARAGCSLASSITAEDVMAMREQYPGVPVVTYVNTSAEVKAVTDICCTSSNALDIVEGLDSDTVMMIPDQYLAQNTAKKTKKKIITWAGACEVHETFTAGDIAELREAYPGAKIIAHPECPTDVIDACDFSGSTSGMINWVKTKKPKNVVMVTECSMSDNVAAETPGVQFLKGCNICPHMKRINLENILWSLHTGTEEVTVDPAIAEKARGAVERMIEFGKDKKAKRKS</sequence>
<reference evidence="10" key="1">
    <citation type="journal article" date="2014" name="Int. J. Syst. Evol. Microbiol.">
        <title>Complete genome of a new Firmicutes species belonging to the dominant human colonic microbiota ('Ruminococcus bicirculans') reveals two chromosomes and a selective capacity to utilize plant glucans.</title>
        <authorList>
            <consortium name="NISC Comparative Sequencing Program"/>
            <person name="Wegmann U."/>
            <person name="Louis P."/>
            <person name="Goesmann A."/>
            <person name="Henrissat B."/>
            <person name="Duncan S.H."/>
            <person name="Flint H.J."/>
        </authorList>
    </citation>
    <scope>NUCLEOTIDE SEQUENCE</scope>
    <source>
        <strain evidence="10">NBRC 107169</strain>
    </source>
</reference>
<dbReference type="RefSeq" id="WP_284361940.1">
    <property type="nucleotide sequence ID" value="NZ_BSNI01000001.1"/>
</dbReference>
<feature type="binding site" evidence="9">
    <location>
        <position position="180"/>
    </location>
    <ligand>
        <name>iminosuccinate</name>
        <dbReference type="ChEBI" id="CHEBI:77875"/>
    </ligand>
</feature>
<evidence type="ECO:0000313" key="10">
    <source>
        <dbReference type="EMBL" id="GLQ16362.1"/>
    </source>
</evidence>
<comment type="cofactor">
    <cofactor evidence="9">
        <name>[4Fe-4S] cluster</name>
        <dbReference type="ChEBI" id="CHEBI:49883"/>
    </cofactor>
    <text evidence="9">Binds 1 [4Fe-4S] cluster per subunit.</text>
</comment>
<feature type="binding site" evidence="9">
    <location>
        <begin position="248"/>
        <end position="250"/>
    </location>
    <ligand>
        <name>iminosuccinate</name>
        <dbReference type="ChEBI" id="CHEBI:77875"/>
    </ligand>
</feature>
<keyword evidence="9" id="KW-0963">Cytoplasm</keyword>
<comment type="function">
    <text evidence="9">Catalyzes the condensation of iminoaspartate with dihydroxyacetone phosphate to form quinolinate.</text>
</comment>
<name>A0ABQ5UMI5_9HYPH</name>
<reference evidence="10" key="2">
    <citation type="submission" date="2023-01" db="EMBL/GenBank/DDBJ databases">
        <title>Draft genome sequence of Maritalea porphyrae strain NBRC 107169.</title>
        <authorList>
            <person name="Sun Q."/>
            <person name="Mori K."/>
        </authorList>
    </citation>
    <scope>NUCLEOTIDE SEQUENCE</scope>
    <source>
        <strain evidence="10">NBRC 107169</strain>
    </source>
</reference>
<dbReference type="PANTHER" id="PTHR30573:SF0">
    <property type="entry name" value="QUINOLINATE SYNTHASE, CHLOROPLASTIC"/>
    <property type="match status" value="1"/>
</dbReference>
<keyword evidence="8 9" id="KW-0411">Iron-sulfur</keyword>
<feature type="binding site" evidence="9">
    <location>
        <position position="74"/>
    </location>
    <ligand>
        <name>iminosuccinate</name>
        <dbReference type="ChEBI" id="CHEBI:77875"/>
    </ligand>
</feature>
<evidence type="ECO:0000256" key="6">
    <source>
        <dbReference type="ARBA" id="ARBA00022723"/>
    </source>
</evidence>
<keyword evidence="3 9" id="KW-0004">4Fe-4S</keyword>
<evidence type="ECO:0000256" key="2">
    <source>
        <dbReference type="ARBA" id="ARBA00012669"/>
    </source>
</evidence>
<comment type="pathway">
    <text evidence="1 9">Cofactor biosynthesis; NAD(+) biosynthesis; quinolinate from iminoaspartate: step 1/1.</text>
</comment>
<feature type="binding site" evidence="9">
    <location>
        <position position="308"/>
    </location>
    <ligand>
        <name>[4Fe-4S] cluster</name>
        <dbReference type="ChEBI" id="CHEBI:49883"/>
    </ligand>
</feature>
<comment type="similarity">
    <text evidence="9">Belongs to the quinolinate synthase family. Type 2 subfamily.</text>
</comment>
<feature type="binding site" evidence="9">
    <location>
        <position position="92"/>
    </location>
    <ligand>
        <name>iminosuccinate</name>
        <dbReference type="ChEBI" id="CHEBI:77875"/>
    </ligand>
</feature>
<dbReference type="SUPFAM" id="SSF142754">
    <property type="entry name" value="NadA-like"/>
    <property type="match status" value="1"/>
</dbReference>
<feature type="binding site" evidence="9">
    <location>
        <position position="137"/>
    </location>
    <ligand>
        <name>[4Fe-4S] cluster</name>
        <dbReference type="ChEBI" id="CHEBI:49883"/>
    </ligand>
</feature>